<evidence type="ECO:0000313" key="2">
    <source>
        <dbReference type="EMBL" id="KGO91890.1"/>
    </source>
</evidence>
<dbReference type="Proteomes" id="UP000030111">
    <property type="component" value="Unassembled WGS sequence"/>
</dbReference>
<protein>
    <recommendedName>
        <fullName evidence="4">DUF4468 domain-containing protein</fullName>
    </recommendedName>
</protein>
<feature type="signal peptide" evidence="1">
    <location>
        <begin position="1"/>
        <end position="17"/>
    </location>
</feature>
<dbReference type="EMBL" id="JRLY01000014">
    <property type="protein sequence ID" value="KGO91890.1"/>
    <property type="molecule type" value="Genomic_DNA"/>
</dbReference>
<organism evidence="2 3">
    <name type="scientific">Flavobacterium subsaxonicum WB 4.1-42 = DSM 21790</name>
    <dbReference type="NCBI Taxonomy" id="1121898"/>
    <lineage>
        <taxon>Bacteria</taxon>
        <taxon>Pseudomonadati</taxon>
        <taxon>Bacteroidota</taxon>
        <taxon>Flavobacteriia</taxon>
        <taxon>Flavobacteriales</taxon>
        <taxon>Flavobacteriaceae</taxon>
        <taxon>Flavobacterium</taxon>
    </lineage>
</organism>
<keyword evidence="1" id="KW-0732">Signal</keyword>
<comment type="caution">
    <text evidence="2">The sequence shown here is derived from an EMBL/GenBank/DDBJ whole genome shotgun (WGS) entry which is preliminary data.</text>
</comment>
<name>A0A0A2MUJ0_9FLAO</name>
<keyword evidence="3" id="KW-1185">Reference proteome</keyword>
<accession>A0A0A2MUJ0</accession>
<reference evidence="2 3" key="1">
    <citation type="submission" date="2013-09" db="EMBL/GenBank/DDBJ databases">
        <authorList>
            <person name="Zeng Z."/>
            <person name="Chen C."/>
        </authorList>
    </citation>
    <scope>NUCLEOTIDE SEQUENCE [LARGE SCALE GENOMIC DNA]</scope>
    <source>
        <strain evidence="2 3">WB 4.1-42</strain>
    </source>
</reference>
<evidence type="ECO:0008006" key="4">
    <source>
        <dbReference type="Google" id="ProtNLM"/>
    </source>
</evidence>
<dbReference type="RefSeq" id="WP_026991531.1">
    <property type="nucleotide sequence ID" value="NZ_JRLY01000014.1"/>
</dbReference>
<dbReference type="AlphaFoldDB" id="A0A0A2MUJ0"/>
<sequence length="173" mass="20435">MKKLFLLFFLIPALSCAQDKIFSVVQIDSIANKNGNSLHDSYSNIKVEKKRFLWGKKTIATGSGKNSLYEYDDRTKRKTIVVKATYLEKINYFDNHSKQILIEFYYNLHMLFFVRVTNSTVDKKANKLDTVYEIDPEKEISKDITKAFEFDIKQLIFSKNEDYQKYFNYVNTK</sequence>
<evidence type="ECO:0000313" key="3">
    <source>
        <dbReference type="Proteomes" id="UP000030111"/>
    </source>
</evidence>
<gene>
    <name evidence="2" type="ORF">Q766_15730</name>
</gene>
<dbReference type="STRING" id="1121898.GCA_000422725_00023"/>
<feature type="chain" id="PRO_5002003815" description="DUF4468 domain-containing protein" evidence="1">
    <location>
        <begin position="18"/>
        <end position="173"/>
    </location>
</feature>
<proteinExistence type="predicted"/>
<evidence type="ECO:0000256" key="1">
    <source>
        <dbReference type="SAM" id="SignalP"/>
    </source>
</evidence>